<gene>
    <name evidence="5" type="ORF">MGL_2094</name>
</gene>
<dbReference type="OMA" id="RAIVVWP"/>
<dbReference type="PANTHER" id="PTHR35560">
    <property type="entry name" value="BLL0132 PROTEIN"/>
    <property type="match status" value="1"/>
</dbReference>
<evidence type="ECO:0000313" key="5">
    <source>
        <dbReference type="EMBL" id="EDP43881.1"/>
    </source>
</evidence>
<keyword evidence="4" id="KW-1133">Transmembrane helix</keyword>
<evidence type="ECO:0000256" key="1">
    <source>
        <dbReference type="ARBA" id="ARBA00047591"/>
    </source>
</evidence>
<reference evidence="5 6" key="1">
    <citation type="journal article" date="2007" name="Proc. Natl. Acad. Sci. U.S.A.">
        <title>Dandruff-associated Malassezia genomes reveal convergent and divergent virulence traits shared with plant and human fungal pathogens.</title>
        <authorList>
            <person name="Xu J."/>
            <person name="Saunders C.W."/>
            <person name="Hu P."/>
            <person name="Grant R.A."/>
            <person name="Boekhout T."/>
            <person name="Kuramae E.E."/>
            <person name="Kronstad J.W."/>
            <person name="Deangelis Y.M."/>
            <person name="Reeder N.L."/>
            <person name="Johnstone K.R."/>
            <person name="Leland M."/>
            <person name="Fieno A.M."/>
            <person name="Begley W.M."/>
            <person name="Sun Y."/>
            <person name="Lacey M.P."/>
            <person name="Chaudhary T."/>
            <person name="Keough T."/>
            <person name="Chu L."/>
            <person name="Sears R."/>
            <person name="Yuan B."/>
            <person name="Dawson T.L.Jr."/>
        </authorList>
    </citation>
    <scope>NUCLEOTIDE SEQUENCE [LARGE SCALE GENOMIC DNA]</scope>
    <source>
        <strain evidence="6">ATCC MYA-4612 / CBS 7966</strain>
    </source>
</reference>
<accession>A8Q0X2</accession>
<dbReference type="STRING" id="425265.A8Q0X2"/>
<dbReference type="AlphaFoldDB" id="A8Q0X2"/>
<feature type="compositionally biased region" description="Basic residues" evidence="3">
    <location>
        <begin position="438"/>
        <end position="449"/>
    </location>
</feature>
<dbReference type="InterPro" id="IPR029058">
    <property type="entry name" value="AB_hydrolase_fold"/>
</dbReference>
<dbReference type="OrthoDB" id="5985073at2759"/>
<name>A8Q0X2_MALGO</name>
<dbReference type="EMBL" id="AAYY01000006">
    <property type="protein sequence ID" value="EDP43881.1"/>
    <property type="molecule type" value="Genomic_DNA"/>
</dbReference>
<evidence type="ECO:0000256" key="2">
    <source>
        <dbReference type="ARBA" id="ARBA00048461"/>
    </source>
</evidence>
<comment type="caution">
    <text evidence="5">The sequence shown here is derived from an EMBL/GenBank/DDBJ whole genome shotgun (WGS) entry which is preliminary data.</text>
</comment>
<comment type="catalytic activity">
    <reaction evidence="2">
        <text>a monoacylglycerol + H2O = glycerol + a fatty acid + H(+)</text>
        <dbReference type="Rhea" id="RHEA:15245"/>
        <dbReference type="ChEBI" id="CHEBI:15377"/>
        <dbReference type="ChEBI" id="CHEBI:15378"/>
        <dbReference type="ChEBI" id="CHEBI:17408"/>
        <dbReference type="ChEBI" id="CHEBI:17754"/>
        <dbReference type="ChEBI" id="CHEBI:28868"/>
    </reaction>
</comment>
<protein>
    <submittedName>
        <fullName evidence="5">Uncharacterized protein</fullName>
    </submittedName>
</protein>
<proteinExistence type="predicted"/>
<dbReference type="GeneID" id="5855402"/>
<organism evidence="5 6">
    <name type="scientific">Malassezia globosa (strain ATCC MYA-4612 / CBS 7966)</name>
    <name type="common">Dandruff-associated fungus</name>
    <dbReference type="NCBI Taxonomy" id="425265"/>
    <lineage>
        <taxon>Eukaryota</taxon>
        <taxon>Fungi</taxon>
        <taxon>Dikarya</taxon>
        <taxon>Basidiomycota</taxon>
        <taxon>Ustilaginomycotina</taxon>
        <taxon>Malasseziomycetes</taxon>
        <taxon>Malasseziales</taxon>
        <taxon>Malasseziaceae</taxon>
        <taxon>Malassezia</taxon>
    </lineage>
</organism>
<dbReference type="Gene3D" id="3.40.50.1820">
    <property type="entry name" value="alpha/beta hydrolase"/>
    <property type="match status" value="1"/>
</dbReference>
<dbReference type="VEuPathDB" id="FungiDB:MGL_2094"/>
<keyword evidence="4" id="KW-0812">Transmembrane</keyword>
<dbReference type="SUPFAM" id="SSF53474">
    <property type="entry name" value="alpha/beta-Hydrolases"/>
    <property type="match status" value="1"/>
</dbReference>
<keyword evidence="6" id="KW-1185">Reference proteome</keyword>
<sequence>MDQYADQSKQASLNHDPEALLSVINSVLGTPNINDTNAGTWAQESLGMLNPNADDGSLTQVPWFNNRDFPLNPTPNVNSEQVDGQPAWTGLPPELNVEIDNGLQPKGTHIFTLDTSMNVTDKRTADNQPIVQPFYVSHPDMYDKDKVDRVIITLPGKPRDSWKYINIHYNVLMWYCNQNKVRWNQTVLASPAFLNQDDVQAGGAQSNWLAYKKSGWALGGTSHHPTMQHGVSSFRVLDLMTEHFIDMFPSLKNIVFTGHSMGAQTVIRYAVAKNKKWYDSHVSYWVGNPGSYAWVVKDRPIHDPTNLNGESCEDTISNWPYGLDGKLPAYMHEKDKNNTAGVVDRFRSRRVRLALGLLDNGAGSTQCPAQYQGYNHLERGSLFSKALIQMPDGYPQNHSLTYISGVSHQDYEMIAADQSGDFIFADPFDGRLVSSSRPVHHRRPPHHGPRTSSKRDWDGSTYRIIAWIILAAFFVAIVAGLTCFNMLFKANANDWDRDYWEYDSKRRLL</sequence>
<dbReference type="InParanoid" id="A8Q0X2"/>
<dbReference type="RefSeq" id="XP_001731095.1">
    <property type="nucleotide sequence ID" value="XM_001731043.1"/>
</dbReference>
<dbReference type="KEGG" id="mgl:MGL_2094"/>
<keyword evidence="4" id="KW-0472">Membrane</keyword>
<evidence type="ECO:0000313" key="6">
    <source>
        <dbReference type="Proteomes" id="UP000008837"/>
    </source>
</evidence>
<comment type="catalytic activity">
    <reaction evidence="1">
        <text>a diacylglycerol + H2O = a monoacylglycerol + a fatty acid + H(+)</text>
        <dbReference type="Rhea" id="RHEA:32731"/>
        <dbReference type="ChEBI" id="CHEBI:15377"/>
        <dbReference type="ChEBI" id="CHEBI:15378"/>
        <dbReference type="ChEBI" id="CHEBI:17408"/>
        <dbReference type="ChEBI" id="CHEBI:18035"/>
        <dbReference type="ChEBI" id="CHEBI:28868"/>
    </reaction>
</comment>
<dbReference type="Proteomes" id="UP000008837">
    <property type="component" value="Unassembled WGS sequence"/>
</dbReference>
<evidence type="ECO:0000256" key="4">
    <source>
        <dbReference type="SAM" id="Phobius"/>
    </source>
</evidence>
<feature type="transmembrane region" description="Helical" evidence="4">
    <location>
        <begin position="464"/>
        <end position="488"/>
    </location>
</feature>
<feature type="region of interest" description="Disordered" evidence="3">
    <location>
        <begin position="435"/>
        <end position="456"/>
    </location>
</feature>
<evidence type="ECO:0000256" key="3">
    <source>
        <dbReference type="SAM" id="MobiDB-lite"/>
    </source>
</evidence>
<dbReference type="PANTHER" id="PTHR35560:SF3">
    <property type="entry name" value="PEPTIDASE S9 PROLYL OLIGOPEPTIDASE CATALYTIC DOMAIN-CONTAINING PROTEIN"/>
    <property type="match status" value="1"/>
</dbReference>